<evidence type="ECO:0000259" key="1">
    <source>
        <dbReference type="Pfam" id="PF07287"/>
    </source>
</evidence>
<feature type="domain" description="Acyclic terpene utilisation N-terminal" evidence="1">
    <location>
        <begin position="10"/>
        <end position="457"/>
    </location>
</feature>
<dbReference type="RefSeq" id="XP_060457472.1">
    <property type="nucleotide sequence ID" value="XM_060600927.1"/>
</dbReference>
<dbReference type="PANTHER" id="PTHR47585:SF1">
    <property type="entry name" value="DUF1446 DOMAIN-CONTAINING PROTEIN"/>
    <property type="match status" value="1"/>
</dbReference>
<dbReference type="Pfam" id="PF23544">
    <property type="entry name" value="AtuA_ferredoxin"/>
    <property type="match status" value="1"/>
</dbReference>
<dbReference type="Proteomes" id="UP001233271">
    <property type="component" value="Chromosome 4"/>
</dbReference>
<dbReference type="GeneID" id="85496077"/>
<organism evidence="3 4">
    <name type="scientific">Cutaneotrichosporon cavernicola</name>
    <dbReference type="NCBI Taxonomy" id="279322"/>
    <lineage>
        <taxon>Eukaryota</taxon>
        <taxon>Fungi</taxon>
        <taxon>Dikarya</taxon>
        <taxon>Basidiomycota</taxon>
        <taxon>Agaricomycotina</taxon>
        <taxon>Tremellomycetes</taxon>
        <taxon>Trichosporonales</taxon>
        <taxon>Trichosporonaceae</taxon>
        <taxon>Cutaneotrichosporon</taxon>
    </lineage>
</organism>
<evidence type="ECO:0000259" key="2">
    <source>
        <dbReference type="Pfam" id="PF23544"/>
    </source>
</evidence>
<reference evidence="3" key="1">
    <citation type="journal article" date="2023" name="BMC Genomics">
        <title>Chromosome-level genome assemblies of Cutaneotrichosporon spp. (Trichosporonales, Basidiomycota) reveal imbalanced evolution between nucleotide sequences and chromosome synteny.</title>
        <authorList>
            <person name="Kobayashi Y."/>
            <person name="Kayamori A."/>
            <person name="Aoki K."/>
            <person name="Shiwa Y."/>
            <person name="Matsutani M."/>
            <person name="Fujita N."/>
            <person name="Sugita T."/>
            <person name="Iwasaki W."/>
            <person name="Tanaka N."/>
            <person name="Takashima M."/>
        </authorList>
    </citation>
    <scope>NUCLEOTIDE SEQUENCE</scope>
    <source>
        <strain evidence="3">HIS019</strain>
    </source>
</reference>
<protein>
    <recommendedName>
        <fullName evidence="5">DUF1446-domain-containing protein</fullName>
    </recommendedName>
</protein>
<dbReference type="KEGG" id="ccac:CcaHIS019_0410270"/>
<dbReference type="PANTHER" id="PTHR47585">
    <property type="match status" value="1"/>
</dbReference>
<evidence type="ECO:0000313" key="3">
    <source>
        <dbReference type="EMBL" id="BEI92207.1"/>
    </source>
</evidence>
<name>A0AA48QWJ0_9TREE</name>
<dbReference type="InterPro" id="IPR010839">
    <property type="entry name" value="AtuA_N"/>
</dbReference>
<keyword evidence="4" id="KW-1185">Reference proteome</keyword>
<dbReference type="InterPro" id="IPR056362">
    <property type="entry name" value="AtuA-like_ferredoxin_dom"/>
</dbReference>
<proteinExistence type="predicted"/>
<dbReference type="Pfam" id="PF07287">
    <property type="entry name" value="AtuA"/>
    <property type="match status" value="1"/>
</dbReference>
<sequence>MPSGDNSPCRIASFSGFMGDRYDALKTQAETGTGILFGDYLAEMNLAWRALELRKRPDLGYESGFLHHLKLALPAIKANRPKILTNAGALNPKGLAEETAKILSEAGIDLKVAYVEGDNLIHRLDELKAAGETFYHLEDDDRHLKGWEHEGGITSANAYVGARGVYEALKAGADVVISGRCTDASPVIAAAAWYHGWEWTNYDALAGALLAGHCIECGAYVTGGNSSGFTKYLSHYYNFSMGIAEINSDGTFVITKEKSKDGKWNGVVNDITVRSQILYEIQGNVYLNPDVQGIIDDIVVTDEGNDRVRVSGVRGRAPPPTTKAAICGVAGYQAEALVFATGLNVEEKFAALKLQISQFMADKVDQFTTWDMTQYGVAKPDADEEALATAMFRIFAQAKTLEAFGPAKTLRALVNPEGLGHFPGYQSQMDMRTTEPTPYIEYWPGRVSQKHLPLKVTFVGSSKTIDVPAVDNTEPLIPQKDYDSAQALEAGAYGETTRGPLGWIVHARSGDKGGNANVGFFVRNNDEYAWLKSLLSKAEIKRLMGKEYVGNRIERVELPGMLAVHFVLHDYLGKGVSSTARMDSLAKGVAEYLRARYVDLPNQYLDRGKI</sequence>
<gene>
    <name evidence="3" type="ORF">CcaverHIS019_0410270</name>
</gene>
<dbReference type="EMBL" id="AP028215">
    <property type="protein sequence ID" value="BEI92207.1"/>
    <property type="molecule type" value="Genomic_DNA"/>
</dbReference>
<evidence type="ECO:0000313" key="4">
    <source>
        <dbReference type="Proteomes" id="UP001233271"/>
    </source>
</evidence>
<feature type="domain" description="AtuA-like ferredoxin-fold" evidence="2">
    <location>
        <begin position="501"/>
        <end position="595"/>
    </location>
</feature>
<accession>A0AA48QWJ0</accession>
<evidence type="ECO:0008006" key="5">
    <source>
        <dbReference type="Google" id="ProtNLM"/>
    </source>
</evidence>
<dbReference type="AlphaFoldDB" id="A0AA48QWJ0"/>